<proteinExistence type="predicted"/>
<organism evidence="2 3">
    <name type="scientific">Aspergillus taichungensis</name>
    <dbReference type="NCBI Taxonomy" id="482145"/>
    <lineage>
        <taxon>Eukaryota</taxon>
        <taxon>Fungi</taxon>
        <taxon>Dikarya</taxon>
        <taxon>Ascomycota</taxon>
        <taxon>Pezizomycotina</taxon>
        <taxon>Eurotiomycetes</taxon>
        <taxon>Eurotiomycetidae</taxon>
        <taxon>Eurotiales</taxon>
        <taxon>Aspergillaceae</taxon>
        <taxon>Aspergillus</taxon>
        <taxon>Aspergillus subgen. Circumdati</taxon>
    </lineage>
</organism>
<feature type="region of interest" description="Disordered" evidence="1">
    <location>
        <begin position="269"/>
        <end position="310"/>
    </location>
</feature>
<evidence type="ECO:0008006" key="4">
    <source>
        <dbReference type="Google" id="ProtNLM"/>
    </source>
</evidence>
<evidence type="ECO:0000313" key="2">
    <source>
        <dbReference type="EMBL" id="PLN80969.1"/>
    </source>
</evidence>
<feature type="compositionally biased region" description="Acidic residues" evidence="1">
    <location>
        <begin position="290"/>
        <end position="299"/>
    </location>
</feature>
<feature type="compositionally biased region" description="Polar residues" evidence="1">
    <location>
        <begin position="17"/>
        <end position="30"/>
    </location>
</feature>
<feature type="compositionally biased region" description="Polar residues" evidence="1">
    <location>
        <begin position="300"/>
        <end position="310"/>
    </location>
</feature>
<reference evidence="3" key="1">
    <citation type="submission" date="2017-12" db="EMBL/GenBank/DDBJ databases">
        <authorList>
            <consortium name="DOE Joint Genome Institute"/>
            <person name="Mondo S.J."/>
            <person name="Kjaerbolling I."/>
            <person name="Vesth T.C."/>
            <person name="Frisvad J.C."/>
            <person name="Nybo J.L."/>
            <person name="Theobald S."/>
            <person name="Kuo A."/>
            <person name="Bowyer P."/>
            <person name="Matsuda Y."/>
            <person name="Lyhne E.K."/>
            <person name="Kogle M.E."/>
            <person name="Clum A."/>
            <person name="Lipzen A."/>
            <person name="Salamov A."/>
            <person name="Ngan C.Y."/>
            <person name="Daum C."/>
            <person name="Chiniquy J."/>
            <person name="Barry K."/>
            <person name="LaButti K."/>
            <person name="Haridas S."/>
            <person name="Simmons B.A."/>
            <person name="Magnuson J.K."/>
            <person name="Mortensen U.H."/>
            <person name="Larsen T.O."/>
            <person name="Grigoriev I.V."/>
            <person name="Baker S.E."/>
            <person name="Andersen M.R."/>
            <person name="Nordberg H.P."/>
            <person name="Cantor M.N."/>
            <person name="Hua S.X."/>
        </authorList>
    </citation>
    <scope>NUCLEOTIDE SEQUENCE [LARGE SCALE GENOMIC DNA]</scope>
    <source>
        <strain evidence="3">IBT 19404</strain>
    </source>
</reference>
<evidence type="ECO:0000313" key="3">
    <source>
        <dbReference type="Proteomes" id="UP000235023"/>
    </source>
</evidence>
<feature type="region of interest" description="Disordered" evidence="1">
    <location>
        <begin position="1"/>
        <end position="76"/>
    </location>
</feature>
<name>A0A2J5HUE2_9EURO</name>
<dbReference type="OrthoDB" id="193467at2759"/>
<feature type="compositionally biased region" description="Low complexity" evidence="1">
    <location>
        <begin position="38"/>
        <end position="47"/>
    </location>
</feature>
<keyword evidence="3" id="KW-1185">Reference proteome</keyword>
<feature type="region of interest" description="Disordered" evidence="1">
    <location>
        <begin position="86"/>
        <end position="105"/>
    </location>
</feature>
<gene>
    <name evidence="2" type="ORF">BDW42DRAFT_169693</name>
</gene>
<dbReference type="EMBL" id="KZ559541">
    <property type="protein sequence ID" value="PLN80969.1"/>
    <property type="molecule type" value="Genomic_DNA"/>
</dbReference>
<protein>
    <recommendedName>
        <fullName evidence="4">Tafazzin</fullName>
    </recommendedName>
</protein>
<feature type="compositionally biased region" description="Low complexity" evidence="1">
    <location>
        <begin position="480"/>
        <end position="489"/>
    </location>
</feature>
<sequence length="591" mass="65466">MPKKHHKTAFIKPASTAHHTLTSPGPSPRNQNDRYRQSSSPAASDESSVNDLINHLRRTQVSAENGPGSPSGFVTARSVHPSLRNLFELPETPPPRPRPDSTRRVGVRGLQGGRIAGPPPPASWVSGDHDDEQEMAYDDAATKQVIYRLDLLPGVTFPSRDRLLHMLLKSMALHWTWHLAYDGHFLASLPTHIKVLLLSYVGFYARDQPTRGLMHGLSPLFEKQGTDHRASAVGDEENVPDNADSEVTRLDLTGAIGKRMDFKRLSSELLRSQKPKPAQEKQKAPIPPSWEDECVEDTDTTPASNTSFIPKTLASSGRFENLRFLSLAHPSPAAANWNSLIHLLSRLSTITHLSLAHWPVPTVNPNAIGTTVRHPANRSLTLPYGGTDMYSAMENNWAESAGILRRLSKATYCLKWLDLEGCADWTSALNWDGVGPNGESYAAGPEWNGSWRDIDFVRLGPGWLPLVENNEPPLPKDNNAQASASASSSMVSPSRSLATSIHAPPFNTRIDDASTDDLPWDVEVERIKYRRAKELESFRETVEAAKAVQQRVLRTRKEGRGKWVKFSFGLEGLDEDVLREFLGPEFLSLLP</sequence>
<dbReference type="Proteomes" id="UP000235023">
    <property type="component" value="Unassembled WGS sequence"/>
</dbReference>
<evidence type="ECO:0000256" key="1">
    <source>
        <dbReference type="SAM" id="MobiDB-lite"/>
    </source>
</evidence>
<feature type="region of interest" description="Disordered" evidence="1">
    <location>
        <begin position="110"/>
        <end position="129"/>
    </location>
</feature>
<feature type="region of interest" description="Disordered" evidence="1">
    <location>
        <begin position="468"/>
        <end position="489"/>
    </location>
</feature>
<dbReference type="AlphaFoldDB" id="A0A2J5HUE2"/>
<accession>A0A2J5HUE2</accession>